<keyword evidence="7" id="KW-0723">Serine/threonine-protein kinase</keyword>
<dbReference type="GO" id="GO:0000781">
    <property type="term" value="C:chromosome, telomeric region"/>
    <property type="evidence" value="ECO:0007669"/>
    <property type="project" value="UniProtKB-SubCell"/>
</dbReference>
<evidence type="ECO:0000256" key="7">
    <source>
        <dbReference type="ARBA" id="ARBA00022527"/>
    </source>
</evidence>
<reference evidence="18 19" key="1">
    <citation type="submission" date="2018-02" db="EMBL/GenBank/DDBJ databases">
        <title>The genomes of Aspergillus section Nigri reveals drivers in fungal speciation.</title>
        <authorList>
            <consortium name="DOE Joint Genome Institute"/>
            <person name="Vesth T.C."/>
            <person name="Nybo J."/>
            <person name="Theobald S."/>
            <person name="Brandl J."/>
            <person name="Frisvad J.C."/>
            <person name="Nielsen K.F."/>
            <person name="Lyhne E.K."/>
            <person name="Kogle M.E."/>
            <person name="Kuo A."/>
            <person name="Riley R."/>
            <person name="Clum A."/>
            <person name="Nolan M."/>
            <person name="Lipzen A."/>
            <person name="Salamov A."/>
            <person name="Henrissat B."/>
            <person name="Wiebenga A."/>
            <person name="De vries R.P."/>
            <person name="Grigoriev I.V."/>
            <person name="Mortensen U.H."/>
            <person name="Andersen M.R."/>
            <person name="Baker S.E."/>
        </authorList>
    </citation>
    <scope>NUCLEOTIDE SEQUENCE [LARGE SCALE GENOMIC DNA]</scope>
    <source>
        <strain evidence="18 19">CBS 121593</strain>
    </source>
</reference>
<feature type="domain" description="Protein kinase" evidence="17">
    <location>
        <begin position="16"/>
        <end position="388"/>
    </location>
</feature>
<dbReference type="RefSeq" id="XP_025578287.1">
    <property type="nucleotide sequence ID" value="XM_025723687.1"/>
</dbReference>
<dbReference type="GO" id="GO:0004674">
    <property type="term" value="F:protein serine/threonine kinase activity"/>
    <property type="evidence" value="ECO:0007669"/>
    <property type="project" value="UniProtKB-KW"/>
</dbReference>
<dbReference type="EC" id="2.7.11.1" evidence="4"/>
<keyword evidence="9" id="KW-0547">Nucleotide-binding</keyword>
<protein>
    <recommendedName>
        <fullName evidence="6">EKC/KEOPS complex subunit BUD32</fullName>
        <ecNumber evidence="4">2.7.11.1</ecNumber>
    </recommendedName>
    <alternativeName>
        <fullName evidence="13 14">Atypical Serine/threonine protein kinase BUD32</fullName>
    </alternativeName>
    <alternativeName>
        <fullName evidence="5">EKC/KEOPS complex subunit bud32</fullName>
    </alternativeName>
</protein>
<dbReference type="Pfam" id="PF00069">
    <property type="entry name" value="Pkinase"/>
    <property type="match status" value="1"/>
</dbReference>
<evidence type="ECO:0000256" key="9">
    <source>
        <dbReference type="ARBA" id="ARBA00022741"/>
    </source>
</evidence>
<keyword evidence="12" id="KW-0779">Telomere</keyword>
<evidence type="ECO:0000259" key="17">
    <source>
        <dbReference type="PROSITE" id="PS50011"/>
    </source>
</evidence>
<evidence type="ECO:0000256" key="12">
    <source>
        <dbReference type="ARBA" id="ARBA00022895"/>
    </source>
</evidence>
<keyword evidence="12" id="KW-0158">Chromosome</keyword>
<dbReference type="AlphaFoldDB" id="A0A395H8G6"/>
<proteinExistence type="predicted"/>
<evidence type="ECO:0000256" key="13">
    <source>
        <dbReference type="ARBA" id="ARBA00030980"/>
    </source>
</evidence>
<dbReference type="Gene3D" id="3.30.200.20">
    <property type="entry name" value="Phosphorylase Kinase, domain 1"/>
    <property type="match status" value="1"/>
</dbReference>
<evidence type="ECO:0000256" key="11">
    <source>
        <dbReference type="ARBA" id="ARBA00022840"/>
    </source>
</evidence>
<evidence type="ECO:0000256" key="6">
    <source>
        <dbReference type="ARBA" id="ARBA00019973"/>
    </source>
</evidence>
<evidence type="ECO:0000256" key="3">
    <source>
        <dbReference type="ARBA" id="ARBA00011534"/>
    </source>
</evidence>
<comment type="function">
    <text evidence="1">Component of the EKC/KEOPS complex that is required for the formation of a threonylcarbamoyl group on adenosine at position 37 (t(6)A37) in tRNAs that read codons beginning with adenine. The complex is probably involved in the transfer of the threonylcarbamoyl moiety of threonylcarbamoyl-AMP (TC-AMP) to the N6 group of A37. BUD32 has ATPase activity in the context of the EKC/KEOPS complex and likely plays a supporting role to the catalytic subunit KAE1. The EKC/KEOPS complex also promotes both telomere uncapping and telomere elongation. The complex is required for efficient recruitment of transcriptional coactivators.</text>
</comment>
<dbReference type="GeneID" id="37228552"/>
<name>A0A395H8G6_9EURO</name>
<dbReference type="PANTHER" id="PTHR47634:SF9">
    <property type="entry name" value="PROTEIN KINASE DOMAIN-CONTAINING PROTEIN-RELATED"/>
    <property type="match status" value="1"/>
</dbReference>
<dbReference type="EMBL" id="KZ824425">
    <property type="protein sequence ID" value="RAL03960.1"/>
    <property type="molecule type" value="Genomic_DNA"/>
</dbReference>
<keyword evidence="8" id="KW-0808">Transferase</keyword>
<evidence type="ECO:0000256" key="14">
    <source>
        <dbReference type="ARBA" id="ARBA00033194"/>
    </source>
</evidence>
<dbReference type="GO" id="GO:0000245">
    <property type="term" value="P:spliceosomal complex assembly"/>
    <property type="evidence" value="ECO:0007669"/>
    <property type="project" value="TreeGrafter"/>
</dbReference>
<evidence type="ECO:0000256" key="2">
    <source>
        <dbReference type="ARBA" id="ARBA00004574"/>
    </source>
</evidence>
<dbReference type="VEuPathDB" id="FungiDB:BO80DRAFT_491222"/>
<dbReference type="GO" id="GO:0005524">
    <property type="term" value="F:ATP binding"/>
    <property type="evidence" value="ECO:0007669"/>
    <property type="project" value="UniProtKB-KW"/>
</dbReference>
<dbReference type="Gene3D" id="1.10.510.10">
    <property type="entry name" value="Transferase(Phosphotransferase) domain 1"/>
    <property type="match status" value="1"/>
</dbReference>
<evidence type="ECO:0000256" key="8">
    <source>
        <dbReference type="ARBA" id="ARBA00022679"/>
    </source>
</evidence>
<evidence type="ECO:0000256" key="4">
    <source>
        <dbReference type="ARBA" id="ARBA00012513"/>
    </source>
</evidence>
<dbReference type="SUPFAM" id="SSF56112">
    <property type="entry name" value="Protein kinase-like (PK-like)"/>
    <property type="match status" value="1"/>
</dbReference>
<gene>
    <name evidence="18" type="ORF">BO80DRAFT_491222</name>
</gene>
<dbReference type="OrthoDB" id="5979581at2759"/>
<evidence type="ECO:0000256" key="10">
    <source>
        <dbReference type="ARBA" id="ARBA00022777"/>
    </source>
</evidence>
<evidence type="ECO:0000313" key="19">
    <source>
        <dbReference type="Proteomes" id="UP000249402"/>
    </source>
</evidence>
<dbReference type="PROSITE" id="PS50011">
    <property type="entry name" value="PROTEIN_KINASE_DOM"/>
    <property type="match status" value="1"/>
</dbReference>
<dbReference type="GO" id="GO:0050684">
    <property type="term" value="P:regulation of mRNA processing"/>
    <property type="evidence" value="ECO:0007669"/>
    <property type="project" value="TreeGrafter"/>
</dbReference>
<comment type="subcellular location">
    <subcellularLocation>
        <location evidence="2">Chromosome</location>
        <location evidence="2">Telomere</location>
    </subcellularLocation>
</comment>
<dbReference type="InterPro" id="IPR051334">
    <property type="entry name" value="SRPK"/>
</dbReference>
<dbReference type="InterPro" id="IPR008266">
    <property type="entry name" value="Tyr_kinase_AS"/>
</dbReference>
<dbReference type="PANTHER" id="PTHR47634">
    <property type="entry name" value="PROTEIN KINASE DOMAIN-CONTAINING PROTEIN-RELATED"/>
    <property type="match status" value="1"/>
</dbReference>
<evidence type="ECO:0000256" key="16">
    <source>
        <dbReference type="ARBA" id="ARBA00048679"/>
    </source>
</evidence>
<evidence type="ECO:0000256" key="5">
    <source>
        <dbReference type="ARBA" id="ARBA00013948"/>
    </source>
</evidence>
<dbReference type="InterPro" id="IPR000719">
    <property type="entry name" value="Prot_kinase_dom"/>
</dbReference>
<comment type="catalytic activity">
    <reaction evidence="15">
        <text>L-threonyl-[protein] + ATP = O-phospho-L-threonyl-[protein] + ADP + H(+)</text>
        <dbReference type="Rhea" id="RHEA:46608"/>
        <dbReference type="Rhea" id="RHEA-COMP:11060"/>
        <dbReference type="Rhea" id="RHEA-COMP:11605"/>
        <dbReference type="ChEBI" id="CHEBI:15378"/>
        <dbReference type="ChEBI" id="CHEBI:30013"/>
        <dbReference type="ChEBI" id="CHEBI:30616"/>
        <dbReference type="ChEBI" id="CHEBI:61977"/>
        <dbReference type="ChEBI" id="CHEBI:456216"/>
        <dbReference type="EC" id="2.7.11.1"/>
    </reaction>
</comment>
<evidence type="ECO:0000256" key="1">
    <source>
        <dbReference type="ARBA" id="ARBA00003747"/>
    </source>
</evidence>
<dbReference type="STRING" id="1448316.A0A395H8G6"/>
<dbReference type="InterPro" id="IPR011009">
    <property type="entry name" value="Kinase-like_dom_sf"/>
</dbReference>
<keyword evidence="10 18" id="KW-0418">Kinase</keyword>
<keyword evidence="19" id="KW-1185">Reference proteome</keyword>
<comment type="catalytic activity">
    <reaction evidence="16">
        <text>L-seryl-[protein] + ATP = O-phospho-L-seryl-[protein] + ADP + H(+)</text>
        <dbReference type="Rhea" id="RHEA:17989"/>
        <dbReference type="Rhea" id="RHEA-COMP:9863"/>
        <dbReference type="Rhea" id="RHEA-COMP:11604"/>
        <dbReference type="ChEBI" id="CHEBI:15378"/>
        <dbReference type="ChEBI" id="CHEBI:29999"/>
        <dbReference type="ChEBI" id="CHEBI:30616"/>
        <dbReference type="ChEBI" id="CHEBI:83421"/>
        <dbReference type="ChEBI" id="CHEBI:456216"/>
        <dbReference type="EC" id="2.7.11.1"/>
    </reaction>
</comment>
<dbReference type="Proteomes" id="UP000249402">
    <property type="component" value="Unassembled WGS sequence"/>
</dbReference>
<comment type="subunit">
    <text evidence="3">Component of the EKC/KEOPS complex composed of at least BUD32, CGI121, GON7, KAE1 and PCC1; the whole complex dimerizes.</text>
</comment>
<organism evidence="18 19">
    <name type="scientific">Aspergillus ibericus CBS 121593</name>
    <dbReference type="NCBI Taxonomy" id="1448316"/>
    <lineage>
        <taxon>Eukaryota</taxon>
        <taxon>Fungi</taxon>
        <taxon>Dikarya</taxon>
        <taxon>Ascomycota</taxon>
        <taxon>Pezizomycotina</taxon>
        <taxon>Eurotiomycetes</taxon>
        <taxon>Eurotiomycetidae</taxon>
        <taxon>Eurotiales</taxon>
        <taxon>Aspergillaceae</taxon>
        <taxon>Aspergillus</taxon>
        <taxon>Aspergillus subgen. Circumdati</taxon>
    </lineage>
</organism>
<evidence type="ECO:0000256" key="15">
    <source>
        <dbReference type="ARBA" id="ARBA00047899"/>
    </source>
</evidence>
<keyword evidence="11" id="KW-0067">ATP-binding</keyword>
<evidence type="ECO:0000313" key="18">
    <source>
        <dbReference type="EMBL" id="RAL03960.1"/>
    </source>
</evidence>
<sequence length="390" mass="43701">MKPSEVKYEYTDPDEVERLDFYVPGGYHPVQIGDKFHNSRYVIIHKLGRLVALKTSTVEAAERTAHESQVLKRLEQAKSQLPGKAVSGPNGNHRCLVLDAARVNINEAKEAAYHRLLHLPAARAIVAQLVLGVQFLHSQGIVHGDLRLGNILLRLPPSLQHMTAQQLYDKTGEPAKEPVIHCDGAPLDHGVPSELVVPLWLGLGSDEITLTDSPILLADFGESFDPSVTKTFSCHTPHLLAPPEAFFAGPETDDNLSFPADIWTLACTIWDILGSAPPFEVFIPSLDSVTREHVETFGRLPDRWWGKWAQNVKEELRQLYGNSTRAWDQRFPAAIRDARRRASRTEETKFEIFGQAEERTFGDMIKSMLVLEPGQRAPIADVVRCDWMQK</sequence>
<dbReference type="SMART" id="SM00220">
    <property type="entry name" value="S_TKc"/>
    <property type="match status" value="1"/>
</dbReference>
<accession>A0A395H8G6</accession>
<dbReference type="PROSITE" id="PS00109">
    <property type="entry name" value="PROTEIN_KINASE_TYR"/>
    <property type="match status" value="1"/>
</dbReference>